<evidence type="ECO:0000256" key="1">
    <source>
        <dbReference type="ARBA" id="ARBA00004123"/>
    </source>
</evidence>
<dbReference type="Proteomes" id="UP000887565">
    <property type="component" value="Unplaced"/>
</dbReference>
<dbReference type="GO" id="GO:0005634">
    <property type="term" value="C:nucleus"/>
    <property type="evidence" value="ECO:0007669"/>
    <property type="project" value="UniProtKB-SubCell"/>
</dbReference>
<dbReference type="Pfam" id="PF00412">
    <property type="entry name" value="LIM"/>
    <property type="match status" value="2"/>
</dbReference>
<dbReference type="AlphaFoldDB" id="A0A915HVU6"/>
<dbReference type="PANTHER" id="PTHR24208:SF127">
    <property type="entry name" value="LIM_HOMEOBOX PROTEIN AWH"/>
    <property type="match status" value="1"/>
</dbReference>
<keyword evidence="13" id="KW-1185">Reference proteome</keyword>
<evidence type="ECO:0000313" key="14">
    <source>
        <dbReference type="WBParaSite" id="nRc.2.0.1.t05672-RA"/>
    </source>
</evidence>
<sequence length="142" mass="16072">CGDLIFDKHVFKVVGGGGGDVGGGCRLRSFFYHQQCLKCTVCRNSLVQQSRCYVKGDQHSPHCKSCYQRQFGVKCARCSRSIQATDWVRRAKQLVYHLACFACDTCKRQLSTGEEFALQDSKLLCKQHYTELFDCENSKGIL</sequence>
<dbReference type="PROSITE" id="PS50023">
    <property type="entry name" value="LIM_DOMAIN_2"/>
    <property type="match status" value="1"/>
</dbReference>
<evidence type="ECO:0000256" key="8">
    <source>
        <dbReference type="ARBA" id="ARBA00023155"/>
    </source>
</evidence>
<dbReference type="GO" id="GO:0030182">
    <property type="term" value="P:neuron differentiation"/>
    <property type="evidence" value="ECO:0007669"/>
    <property type="project" value="TreeGrafter"/>
</dbReference>
<dbReference type="PROSITE" id="PS00478">
    <property type="entry name" value="LIM_DOMAIN_1"/>
    <property type="match status" value="1"/>
</dbReference>
<evidence type="ECO:0000259" key="12">
    <source>
        <dbReference type="PROSITE" id="PS50023"/>
    </source>
</evidence>
<dbReference type="FunFam" id="2.10.110.10:FF:000023">
    <property type="entry name" value="LIM homeobox 6"/>
    <property type="match status" value="1"/>
</dbReference>
<name>A0A915HVU6_ROMCU</name>
<evidence type="ECO:0000256" key="11">
    <source>
        <dbReference type="PROSITE-ProRule" id="PRU00125"/>
    </source>
</evidence>
<evidence type="ECO:0000256" key="2">
    <source>
        <dbReference type="ARBA" id="ARBA00022723"/>
    </source>
</evidence>
<evidence type="ECO:0000256" key="5">
    <source>
        <dbReference type="ARBA" id="ARBA00023015"/>
    </source>
</evidence>
<comment type="subcellular location">
    <subcellularLocation>
        <location evidence="1">Nucleus</location>
    </subcellularLocation>
</comment>
<dbReference type="SUPFAM" id="SSF57716">
    <property type="entry name" value="Glucocorticoid receptor-like (DNA-binding domain)"/>
    <property type="match status" value="1"/>
</dbReference>
<dbReference type="Gene3D" id="2.10.110.10">
    <property type="entry name" value="Cysteine Rich Protein"/>
    <property type="match status" value="2"/>
</dbReference>
<dbReference type="OMA" id="YTELFDC"/>
<evidence type="ECO:0000256" key="4">
    <source>
        <dbReference type="ARBA" id="ARBA00022833"/>
    </source>
</evidence>
<dbReference type="InterPro" id="IPR001781">
    <property type="entry name" value="Znf_LIM"/>
</dbReference>
<dbReference type="WBParaSite" id="nRc.2.0.1.t05672-RA">
    <property type="protein sequence ID" value="nRc.2.0.1.t05672-RA"/>
    <property type="gene ID" value="nRc.2.0.1.g05672"/>
</dbReference>
<keyword evidence="3" id="KW-0677">Repeat</keyword>
<dbReference type="GO" id="GO:0000981">
    <property type="term" value="F:DNA-binding transcription factor activity, RNA polymerase II-specific"/>
    <property type="evidence" value="ECO:0007669"/>
    <property type="project" value="TreeGrafter"/>
</dbReference>
<dbReference type="InterPro" id="IPR050453">
    <property type="entry name" value="LIM_Homeobox_TF"/>
</dbReference>
<feature type="domain" description="LIM zinc-binding" evidence="12">
    <location>
        <begin position="73"/>
        <end position="135"/>
    </location>
</feature>
<protein>
    <submittedName>
        <fullName evidence="14">LIM zinc-binding domain-containing protein</fullName>
    </submittedName>
</protein>
<keyword evidence="10" id="KW-0539">Nucleus</keyword>
<evidence type="ECO:0000256" key="9">
    <source>
        <dbReference type="ARBA" id="ARBA00023163"/>
    </source>
</evidence>
<dbReference type="GO" id="GO:0000977">
    <property type="term" value="F:RNA polymerase II transcription regulatory region sequence-specific DNA binding"/>
    <property type="evidence" value="ECO:0007669"/>
    <property type="project" value="TreeGrafter"/>
</dbReference>
<evidence type="ECO:0000256" key="7">
    <source>
        <dbReference type="ARBA" id="ARBA00023125"/>
    </source>
</evidence>
<evidence type="ECO:0000256" key="6">
    <source>
        <dbReference type="ARBA" id="ARBA00023038"/>
    </source>
</evidence>
<keyword evidence="4 11" id="KW-0862">Zinc</keyword>
<keyword evidence="6 11" id="KW-0440">LIM domain</keyword>
<keyword evidence="8" id="KW-0371">Homeobox</keyword>
<evidence type="ECO:0000256" key="10">
    <source>
        <dbReference type="ARBA" id="ARBA00023242"/>
    </source>
</evidence>
<organism evidence="13 14">
    <name type="scientific">Romanomermis culicivorax</name>
    <name type="common">Nematode worm</name>
    <dbReference type="NCBI Taxonomy" id="13658"/>
    <lineage>
        <taxon>Eukaryota</taxon>
        <taxon>Metazoa</taxon>
        <taxon>Ecdysozoa</taxon>
        <taxon>Nematoda</taxon>
        <taxon>Enoplea</taxon>
        <taxon>Dorylaimia</taxon>
        <taxon>Mermithida</taxon>
        <taxon>Mermithoidea</taxon>
        <taxon>Mermithidae</taxon>
        <taxon>Romanomermis</taxon>
    </lineage>
</organism>
<dbReference type="PANTHER" id="PTHR24208">
    <property type="entry name" value="LIM/HOMEOBOX PROTEIN LHX"/>
    <property type="match status" value="1"/>
</dbReference>
<keyword evidence="2 11" id="KW-0479">Metal-binding</keyword>
<dbReference type="GO" id="GO:0046872">
    <property type="term" value="F:metal ion binding"/>
    <property type="evidence" value="ECO:0007669"/>
    <property type="project" value="UniProtKB-KW"/>
</dbReference>
<proteinExistence type="predicted"/>
<dbReference type="SMART" id="SM00132">
    <property type="entry name" value="LIM"/>
    <property type="match status" value="2"/>
</dbReference>
<evidence type="ECO:0000313" key="13">
    <source>
        <dbReference type="Proteomes" id="UP000887565"/>
    </source>
</evidence>
<keyword evidence="7" id="KW-0238">DNA-binding</keyword>
<keyword evidence="5" id="KW-0805">Transcription regulation</keyword>
<keyword evidence="9" id="KW-0804">Transcription</keyword>
<accession>A0A915HVU6</accession>
<reference evidence="14" key="1">
    <citation type="submission" date="2022-11" db="UniProtKB">
        <authorList>
            <consortium name="WormBaseParasite"/>
        </authorList>
    </citation>
    <scope>IDENTIFICATION</scope>
</reference>
<evidence type="ECO:0000256" key="3">
    <source>
        <dbReference type="ARBA" id="ARBA00022737"/>
    </source>
</evidence>